<evidence type="ECO:0000313" key="7">
    <source>
        <dbReference type="Proteomes" id="UP000320857"/>
    </source>
</evidence>
<accession>A0A5P0Z088</accession>
<reference evidence="4" key="3">
    <citation type="journal article" name="Syst. Appl. Microbiol.">
        <title>Streptomyces alkaliterrae sp. nov., isolated from an alkaline soil, and emended descriptions of Streptomyces alkaliphilus, Streptomyces calidiresistens and Streptomyces durbertensis.</title>
        <authorList>
            <person name="Swiecimska M."/>
            <person name="Golinska P."/>
            <person name="Nouioui I."/>
            <person name="Wypij M."/>
            <person name="Rai M."/>
            <person name="Sangal V."/>
            <person name="Goodfellow M."/>
        </authorList>
    </citation>
    <scope>NUCLEOTIDE SEQUENCE</scope>
    <source>
        <strain evidence="4">OF3</strain>
        <strain evidence="5">OF8</strain>
    </source>
</reference>
<sequence length="161" mass="17772">MSADQSNEPAQDPRFPTPPEPGAEFVHLQLLSRARQATRVLEQLGVKRGDRVAVLLPMAPESVVATMACGRVDATRVTLPIGEPAGLLRNRIRESGARVVITADSCHHGERRYAAKHHVDRALVGVDRVRSVLVVHRMPGPVPWHPDRDLWWHEALDTLGA</sequence>
<dbReference type="Proteomes" id="UP000320857">
    <property type="component" value="Unassembled WGS sequence"/>
</dbReference>
<evidence type="ECO:0000313" key="6">
    <source>
        <dbReference type="EMBL" id="MQS04959.1"/>
    </source>
</evidence>
<dbReference type="OrthoDB" id="4188854at2"/>
<dbReference type="Proteomes" id="UP000525686">
    <property type="component" value="Unassembled WGS sequence"/>
</dbReference>
<protein>
    <submittedName>
        <fullName evidence="6">AMP-binding protein</fullName>
    </submittedName>
</protein>
<keyword evidence="7" id="KW-1185">Reference proteome</keyword>
<dbReference type="InterPro" id="IPR042099">
    <property type="entry name" value="ANL_N_sf"/>
</dbReference>
<proteinExistence type="predicted"/>
<comment type="caution">
    <text evidence="6">The sequence shown here is derived from an EMBL/GenBank/DDBJ whole genome shotgun (WGS) entry which is preliminary data.</text>
</comment>
<feature type="region of interest" description="Disordered" evidence="2">
    <location>
        <begin position="1"/>
        <end position="22"/>
    </location>
</feature>
<evidence type="ECO:0000256" key="1">
    <source>
        <dbReference type="ARBA" id="ARBA00022990"/>
    </source>
</evidence>
<dbReference type="Pfam" id="PF00501">
    <property type="entry name" value="AMP-binding"/>
    <property type="match status" value="1"/>
</dbReference>
<dbReference type="GO" id="GO:0005829">
    <property type="term" value="C:cytosol"/>
    <property type="evidence" value="ECO:0007669"/>
    <property type="project" value="TreeGrafter"/>
</dbReference>
<evidence type="ECO:0000313" key="4">
    <source>
        <dbReference type="EMBL" id="MBB1256227.1"/>
    </source>
</evidence>
<reference evidence="6 7" key="1">
    <citation type="submission" date="2019-10" db="EMBL/GenBank/DDBJ databases">
        <title>Streptomyces sp. nov., a novel actinobacterium isolated from alkaline environment.</title>
        <authorList>
            <person name="Golinska P."/>
        </authorList>
    </citation>
    <scope>NUCLEOTIDE SEQUENCE [LARGE SCALE GENOMIC DNA]</scope>
    <source>
        <strain evidence="6 7">OF1</strain>
    </source>
</reference>
<dbReference type="SUPFAM" id="SSF56801">
    <property type="entry name" value="Acetyl-CoA synthetase-like"/>
    <property type="match status" value="1"/>
</dbReference>
<dbReference type="EMBL" id="JABJXA010000194">
    <property type="protein sequence ID" value="MBB1261661.1"/>
    <property type="molecule type" value="Genomic_DNA"/>
</dbReference>
<gene>
    <name evidence="6" type="ORF">FNX44_024505</name>
    <name evidence="4" type="ORF">H3146_23140</name>
    <name evidence="5" type="ORF">H3147_23010</name>
</gene>
<evidence type="ECO:0000259" key="3">
    <source>
        <dbReference type="Pfam" id="PF00501"/>
    </source>
</evidence>
<keyword evidence="1" id="KW-0007">Acetylation</keyword>
<dbReference type="InterPro" id="IPR000873">
    <property type="entry name" value="AMP-dep_synth/lig_dom"/>
</dbReference>
<dbReference type="GO" id="GO:0006085">
    <property type="term" value="P:acetyl-CoA biosynthetic process"/>
    <property type="evidence" value="ECO:0007669"/>
    <property type="project" value="TreeGrafter"/>
</dbReference>
<name>A0A5P0Z088_9ACTN</name>
<evidence type="ECO:0000313" key="8">
    <source>
        <dbReference type="Proteomes" id="UP000517765"/>
    </source>
</evidence>
<organism evidence="6 7">
    <name type="scientific">Streptomyces alkaliterrae</name>
    <dbReference type="NCBI Taxonomy" id="2213162"/>
    <lineage>
        <taxon>Bacteria</taxon>
        <taxon>Bacillati</taxon>
        <taxon>Actinomycetota</taxon>
        <taxon>Actinomycetes</taxon>
        <taxon>Kitasatosporales</taxon>
        <taxon>Streptomycetaceae</taxon>
        <taxon>Streptomyces</taxon>
    </lineage>
</organism>
<dbReference type="GO" id="GO:0003987">
    <property type="term" value="F:acetate-CoA ligase activity"/>
    <property type="evidence" value="ECO:0007669"/>
    <property type="project" value="TreeGrafter"/>
</dbReference>
<feature type="domain" description="AMP-dependent synthetase/ligase" evidence="3">
    <location>
        <begin position="29"/>
        <end position="139"/>
    </location>
</feature>
<dbReference type="AlphaFoldDB" id="A0A5P0Z088"/>
<evidence type="ECO:0000256" key="2">
    <source>
        <dbReference type="SAM" id="MobiDB-lite"/>
    </source>
</evidence>
<reference evidence="8 9" key="2">
    <citation type="submission" date="2020-05" db="EMBL/GenBank/DDBJ databases">
        <title>Classification of alakaliphilic streptomycetes isolated from an alkaline soil next to Lonar Crater, India and a proposal for the recognition of Streptomyces alkaliterrae sp. nov.</title>
        <authorList>
            <person name="Golinska P."/>
        </authorList>
    </citation>
    <scope>NUCLEOTIDE SEQUENCE [LARGE SCALE GENOMIC DNA]</scope>
    <source>
        <strain evidence="9">OF3</strain>
        <strain evidence="8">OF8</strain>
    </source>
</reference>
<dbReference type="Gene3D" id="3.40.50.12780">
    <property type="entry name" value="N-terminal domain of ligase-like"/>
    <property type="match status" value="1"/>
</dbReference>
<dbReference type="Proteomes" id="UP000517765">
    <property type="component" value="Unassembled WGS sequence"/>
</dbReference>
<evidence type="ECO:0000313" key="5">
    <source>
        <dbReference type="EMBL" id="MBB1261661.1"/>
    </source>
</evidence>
<dbReference type="EMBL" id="JABJWZ010000319">
    <property type="protein sequence ID" value="MBB1256227.1"/>
    <property type="molecule type" value="Genomic_DNA"/>
</dbReference>
<evidence type="ECO:0000313" key="9">
    <source>
        <dbReference type="Proteomes" id="UP000525686"/>
    </source>
</evidence>
<dbReference type="PANTHER" id="PTHR24095">
    <property type="entry name" value="ACETYL-COENZYME A SYNTHETASE"/>
    <property type="match status" value="1"/>
</dbReference>
<dbReference type="PANTHER" id="PTHR24095:SF14">
    <property type="entry name" value="ACETYL-COENZYME A SYNTHETASE 1"/>
    <property type="match status" value="1"/>
</dbReference>
<dbReference type="RefSeq" id="WP_143651130.1">
    <property type="nucleotide sequence ID" value="NZ_JABJWZ010000319.1"/>
</dbReference>
<dbReference type="EMBL" id="VJYK02000392">
    <property type="protein sequence ID" value="MQS04959.1"/>
    <property type="molecule type" value="Genomic_DNA"/>
</dbReference>